<feature type="region of interest" description="Disordered" evidence="1">
    <location>
        <begin position="67"/>
        <end position="171"/>
    </location>
</feature>
<proteinExistence type="predicted"/>
<dbReference type="EMBL" id="JAWDJO010000223">
    <property type="protein sequence ID" value="KAL1889292.1"/>
    <property type="molecule type" value="Genomic_DNA"/>
</dbReference>
<feature type="compositionally biased region" description="Polar residues" evidence="1">
    <location>
        <begin position="283"/>
        <end position="294"/>
    </location>
</feature>
<protein>
    <submittedName>
        <fullName evidence="2">Uncharacterized protein</fullName>
    </submittedName>
</protein>
<name>A0ABR3YM72_9PEZI</name>
<dbReference type="CDD" id="cd23703">
    <property type="entry name" value="mS26_PET12"/>
    <property type="match status" value="1"/>
</dbReference>
<keyword evidence="3" id="KW-1185">Reference proteome</keyword>
<evidence type="ECO:0000313" key="3">
    <source>
        <dbReference type="Proteomes" id="UP001583280"/>
    </source>
</evidence>
<gene>
    <name evidence="2" type="ORF">Cpir12675_005858</name>
</gene>
<organism evidence="2 3">
    <name type="scientific">Ceratocystis pirilliformis</name>
    <dbReference type="NCBI Taxonomy" id="259994"/>
    <lineage>
        <taxon>Eukaryota</taxon>
        <taxon>Fungi</taxon>
        <taxon>Dikarya</taxon>
        <taxon>Ascomycota</taxon>
        <taxon>Pezizomycotina</taxon>
        <taxon>Sordariomycetes</taxon>
        <taxon>Hypocreomycetidae</taxon>
        <taxon>Microascales</taxon>
        <taxon>Ceratocystidaceae</taxon>
        <taxon>Ceratocystis</taxon>
    </lineage>
</organism>
<evidence type="ECO:0000256" key="1">
    <source>
        <dbReference type="SAM" id="MobiDB-lite"/>
    </source>
</evidence>
<feature type="compositionally biased region" description="Basic and acidic residues" evidence="1">
    <location>
        <begin position="108"/>
        <end position="125"/>
    </location>
</feature>
<dbReference type="Proteomes" id="UP001583280">
    <property type="component" value="Unassembled WGS sequence"/>
</dbReference>
<reference evidence="2 3" key="1">
    <citation type="journal article" date="2024" name="IMA Fungus">
        <title>IMA Genome - F19 : A genome assembly and annotation guide to empower mycologists, including annotated draft genome sequences of Ceratocystis pirilliformis, Diaporthe australafricana, Fusarium ophioides, Paecilomyces lecythidis, and Sporothrix stenoceras.</title>
        <authorList>
            <person name="Aylward J."/>
            <person name="Wilson A.M."/>
            <person name="Visagie C.M."/>
            <person name="Spraker J."/>
            <person name="Barnes I."/>
            <person name="Buitendag C."/>
            <person name="Ceriani C."/>
            <person name="Del Mar Angel L."/>
            <person name="du Plessis D."/>
            <person name="Fuchs T."/>
            <person name="Gasser K."/>
            <person name="Kramer D."/>
            <person name="Li W."/>
            <person name="Munsamy K."/>
            <person name="Piso A."/>
            <person name="Price J.L."/>
            <person name="Sonnekus B."/>
            <person name="Thomas C."/>
            <person name="van der Nest A."/>
            <person name="van Dijk A."/>
            <person name="van Heerden A."/>
            <person name="van Vuuren N."/>
            <person name="Yilmaz N."/>
            <person name="Duong T.A."/>
            <person name="van der Merwe N.A."/>
            <person name="Wingfield M.J."/>
            <person name="Wingfield B.D."/>
        </authorList>
    </citation>
    <scope>NUCLEOTIDE SEQUENCE [LARGE SCALE GENOMIC DNA]</scope>
    <source>
        <strain evidence="2 3">CMW 12675</strain>
    </source>
</reference>
<sequence length="310" mass="35436">MASQTSMVSLRLIRLRATTPFTTAQRAFVTSSSVRQTDKPPPESPAFIYVPTPPLSETEKLPRVRGHLPIPRNVFPPAEGDRKVTESYIQQTAPEPSNESSTIPVRDGSAEEWRRKMAEKRRENLRQGLSGLWQRKNARDDEEEKAKTRKIKRDKKASEAQEPRSEEYTRSTVLKATAEDTAVLPDPLRMQRAEESRIRTSEIQAQHRDARRDHLVDLYMKASKFIVHETQLQQEIDRIFSETYWPVQPGFYEDGNAWASWGNPPSVENMLNDYTNSGNTRQFTSSRAGSTHNAMRQKEVAQELIGGKIN</sequence>
<feature type="compositionally biased region" description="Basic and acidic residues" evidence="1">
    <location>
        <begin position="156"/>
        <end position="169"/>
    </location>
</feature>
<feature type="region of interest" description="Disordered" evidence="1">
    <location>
        <begin position="283"/>
        <end position="310"/>
    </location>
</feature>
<evidence type="ECO:0000313" key="2">
    <source>
        <dbReference type="EMBL" id="KAL1889292.1"/>
    </source>
</evidence>
<feature type="compositionally biased region" description="Polar residues" evidence="1">
    <location>
        <begin position="87"/>
        <end position="103"/>
    </location>
</feature>
<comment type="caution">
    <text evidence="2">The sequence shown here is derived from an EMBL/GenBank/DDBJ whole genome shotgun (WGS) entry which is preliminary data.</text>
</comment>
<dbReference type="Pfam" id="PF26163">
    <property type="entry name" value="mS26"/>
    <property type="match status" value="1"/>
</dbReference>
<dbReference type="InterPro" id="IPR058940">
    <property type="entry name" value="mS26_fungi"/>
</dbReference>
<accession>A0ABR3YM72</accession>